<keyword evidence="3" id="KW-0605">Phycobilisome</keyword>
<evidence type="ECO:0000256" key="1">
    <source>
        <dbReference type="ARBA" id="ARBA00009299"/>
    </source>
</evidence>
<comment type="similarity">
    <text evidence="1">Belongs to the CpcE/RpcE/PecE family.</text>
</comment>
<dbReference type="GO" id="GO:0016829">
    <property type="term" value="F:lyase activity"/>
    <property type="evidence" value="ECO:0007669"/>
    <property type="project" value="UniProtKB-KW"/>
</dbReference>
<sequence length="871" mass="99595">MRSLYRISASDLQRYLETPEELLTESEEIQIAVASFIETPRSLLEVLVNSDYSSVVEVARLHVNFAGTETIAEMLQNRNLGQNDRLAVELMQFAPVAPCFLSEWVPESRLIQGLQNEYMPLRYRLQILERLSQSDKLEPRLIVAESSETPVSLLELLAGDLELAVRLTVEANDNCPSEVVELVKSQHDLANDWDGDVERLRELGGSRWSWIRLTVAQNPFAPEDVLMNLATDELFKVRLGVGKNPNSSARVLGVLAEESDKEIQVAVVEHLNTTEEMLHQLFSSCKYEIQKRDNLPVSILERFYREAATDKPWEHQYLNLLLRQVNTPTWILAELASNVDIEELTAKAIVRQDSSPVVKDLETFLGYETGFLTDIAKHPQVSVDILEKLTQYPSSQLKFTIVENPKTPEELRVSLLQELSVNSKVNIKIKIASNPQTPIIILEQLANKSYKLNGTEELLCELAPDITPNLLKQIKTFIYKGQSPEMILWGLRQFTADSTMEEWNDLENSLNESERETLKYLANQEPHGEWEGRNTSQTRSKLRRPSFDNPELAKNLNTLDGLMYLVNTQYNRDRTNQEIVAALLGNPSVPVNLRERLWEQHKITPDDESEYLEDWDMRMAVAFNPQTSEEQRVEYLQQLLSNQVSHIGWFAGEKIDRRIAKNPLTPKSILEFIIENIRRGIYDVLENPNAPISILRQAAQNDNSTIQELIIKNPNTPKDLLEELTSGQILLQNQNLTPLDIYKNYLEQQSEQQIEKAQRLMSKRNSNQRILRQSSSKQTPTLQSLPRIYNSNNDDLPTVLTEYIDSDNPFIRFVTLLHPLTPEEILTQAANSASWLERYAVAENQSTPSEIRLILARDANRIVKAAANQNL</sequence>
<protein>
    <submittedName>
        <fullName evidence="6">Leucine rich repeat variant</fullName>
    </submittedName>
</protein>
<dbReference type="OrthoDB" id="453863at2"/>
<dbReference type="Proteomes" id="UP000218418">
    <property type="component" value="Chromosome"/>
</dbReference>
<evidence type="ECO:0000256" key="4">
    <source>
        <dbReference type="ARBA" id="ARBA00023239"/>
    </source>
</evidence>
<feature type="region of interest" description="Disordered" evidence="5">
    <location>
        <begin position="523"/>
        <end position="549"/>
    </location>
</feature>
<dbReference type="GO" id="GO:0030089">
    <property type="term" value="C:phycobilisome"/>
    <property type="evidence" value="ECO:0007669"/>
    <property type="project" value="UniProtKB-KW"/>
</dbReference>
<evidence type="ECO:0000313" key="6">
    <source>
        <dbReference type="EMBL" id="BAY81083.1"/>
    </source>
</evidence>
<evidence type="ECO:0000313" key="7">
    <source>
        <dbReference type="Proteomes" id="UP000218418"/>
    </source>
</evidence>
<keyword evidence="2" id="KW-0042">Antenna complex</keyword>
<organism evidence="6 7">
    <name type="scientific">Calothrix parasitica NIES-267</name>
    <dbReference type="NCBI Taxonomy" id="1973488"/>
    <lineage>
        <taxon>Bacteria</taxon>
        <taxon>Bacillati</taxon>
        <taxon>Cyanobacteriota</taxon>
        <taxon>Cyanophyceae</taxon>
        <taxon>Nostocales</taxon>
        <taxon>Calotrichaceae</taxon>
        <taxon>Calothrix</taxon>
    </lineage>
</organism>
<dbReference type="SUPFAM" id="SSF48371">
    <property type="entry name" value="ARM repeat"/>
    <property type="match status" value="1"/>
</dbReference>
<dbReference type="Gene3D" id="1.25.10.10">
    <property type="entry name" value="Leucine-rich Repeat Variant"/>
    <property type="match status" value="3"/>
</dbReference>
<dbReference type="EMBL" id="AP018227">
    <property type="protein sequence ID" value="BAY81083.1"/>
    <property type="molecule type" value="Genomic_DNA"/>
</dbReference>
<evidence type="ECO:0000256" key="2">
    <source>
        <dbReference type="ARBA" id="ARBA00022549"/>
    </source>
</evidence>
<gene>
    <name evidence="6" type="ORF">NIES267_05480</name>
</gene>
<accession>A0A1Z4LIL7</accession>
<feature type="region of interest" description="Disordered" evidence="5">
    <location>
        <begin position="765"/>
        <end position="789"/>
    </location>
</feature>
<keyword evidence="7" id="KW-1185">Reference proteome</keyword>
<evidence type="ECO:0000256" key="3">
    <source>
        <dbReference type="ARBA" id="ARBA00022738"/>
    </source>
</evidence>
<keyword evidence="4" id="KW-0456">Lyase</keyword>
<evidence type="ECO:0000256" key="5">
    <source>
        <dbReference type="SAM" id="MobiDB-lite"/>
    </source>
</evidence>
<dbReference type="InterPro" id="IPR016024">
    <property type="entry name" value="ARM-type_fold"/>
</dbReference>
<name>A0A1Z4LIL7_9CYAN</name>
<dbReference type="InterPro" id="IPR011989">
    <property type="entry name" value="ARM-like"/>
</dbReference>
<proteinExistence type="inferred from homology"/>
<reference evidence="6 7" key="1">
    <citation type="submission" date="2017-06" db="EMBL/GenBank/DDBJ databases">
        <title>Genome sequencing of cyanobaciteial culture collection at National Institute for Environmental Studies (NIES).</title>
        <authorList>
            <person name="Hirose Y."/>
            <person name="Shimura Y."/>
            <person name="Fujisawa T."/>
            <person name="Nakamura Y."/>
            <person name="Kawachi M."/>
        </authorList>
    </citation>
    <scope>NUCLEOTIDE SEQUENCE [LARGE SCALE GENOMIC DNA]</scope>
    <source>
        <strain evidence="6 7">NIES-267</strain>
    </source>
</reference>
<dbReference type="AlphaFoldDB" id="A0A1Z4LIL7"/>